<dbReference type="Proteomes" id="UP001623591">
    <property type="component" value="Unassembled WGS sequence"/>
</dbReference>
<dbReference type="Gene3D" id="3.40.718.10">
    <property type="entry name" value="Isopropylmalate Dehydrogenase"/>
    <property type="match status" value="1"/>
</dbReference>
<evidence type="ECO:0000313" key="6">
    <source>
        <dbReference type="Proteomes" id="UP001623591"/>
    </source>
</evidence>
<name>A0ABW8T6Z9_9CLOT</name>
<dbReference type="EC" id="2.3.1.19" evidence="5"/>
<evidence type="ECO:0000259" key="4">
    <source>
        <dbReference type="Pfam" id="PF01515"/>
    </source>
</evidence>
<gene>
    <name evidence="5" type="ORF">ACJDUG_13260</name>
</gene>
<dbReference type="NCBIfam" id="NF004472">
    <property type="entry name" value="PRK05805.1"/>
    <property type="match status" value="1"/>
</dbReference>
<sequence length="299" mass="31943">MVKKLGELFEIAKTKEKKTISVAAAQDAAVLEAVTEAVSKGIVHAILVGDEEKIRAIAKRENYSLEEVEIINEKDIKKAAAMAVKLVSDGKAQFIMKGMLGTADLLKAVLNKEANLKKEELLSHVMVYEAHNYHKLIMLTDGGMVPYPELKEKVQIINNAVKLCDALGIENPKVAPICAVEVVNPSMQATIDASVLTQMNKRGQIKGCIIDGPLGLDNAISKEAAIHKGIVSEVAGDADILLVPNIESGNFLGKALTYFAKAENAGLIIGAKCPVVLVSRADSSKSKLYSIALGSILSD</sequence>
<dbReference type="InterPro" id="IPR002505">
    <property type="entry name" value="PTA_PTB"/>
</dbReference>
<evidence type="ECO:0000256" key="2">
    <source>
        <dbReference type="ARBA" id="ARBA00022679"/>
    </source>
</evidence>
<feature type="domain" description="Phosphate acetyl/butaryl transferase" evidence="4">
    <location>
        <begin position="76"/>
        <end position="293"/>
    </location>
</feature>
<organism evidence="5 6">
    <name type="scientific">Candidatus Clostridium stratigraminis</name>
    <dbReference type="NCBI Taxonomy" id="3381661"/>
    <lineage>
        <taxon>Bacteria</taxon>
        <taxon>Bacillati</taxon>
        <taxon>Bacillota</taxon>
        <taxon>Clostridia</taxon>
        <taxon>Eubacteriales</taxon>
        <taxon>Clostridiaceae</taxon>
        <taxon>Clostridium</taxon>
    </lineage>
</organism>
<evidence type="ECO:0000256" key="1">
    <source>
        <dbReference type="ARBA" id="ARBA00005656"/>
    </source>
</evidence>
<dbReference type="Pfam" id="PF01515">
    <property type="entry name" value="PTA_PTB"/>
    <property type="match status" value="1"/>
</dbReference>
<dbReference type="NCBIfam" id="NF006045">
    <property type="entry name" value="PRK08190.1"/>
    <property type="match status" value="1"/>
</dbReference>
<dbReference type="PANTHER" id="PTHR43356">
    <property type="entry name" value="PHOSPHATE ACETYLTRANSFERASE"/>
    <property type="match status" value="1"/>
</dbReference>
<comment type="caution">
    <text evidence="5">The sequence shown here is derived from an EMBL/GenBank/DDBJ whole genome shotgun (WGS) entry which is preliminary data.</text>
</comment>
<keyword evidence="3 5" id="KW-0012">Acyltransferase</keyword>
<dbReference type="EMBL" id="JBJHZZ010000010">
    <property type="protein sequence ID" value="MFL0247937.1"/>
    <property type="molecule type" value="Genomic_DNA"/>
</dbReference>
<dbReference type="InterPro" id="IPR050500">
    <property type="entry name" value="Phos_Acetyltrans/Butyryltrans"/>
</dbReference>
<evidence type="ECO:0000256" key="3">
    <source>
        <dbReference type="ARBA" id="ARBA00023315"/>
    </source>
</evidence>
<dbReference type="SUPFAM" id="SSF53659">
    <property type="entry name" value="Isocitrate/Isopropylmalate dehydrogenase-like"/>
    <property type="match status" value="1"/>
</dbReference>
<evidence type="ECO:0000313" key="5">
    <source>
        <dbReference type="EMBL" id="MFL0247937.1"/>
    </source>
</evidence>
<accession>A0ABW8T6Z9</accession>
<reference evidence="5 6" key="1">
    <citation type="submission" date="2024-11" db="EMBL/GenBank/DDBJ databases">
        <authorList>
            <person name="Heng Y.C."/>
            <person name="Lim A.C.H."/>
            <person name="Lee J.K.Y."/>
            <person name="Kittelmann S."/>
        </authorList>
    </citation>
    <scope>NUCLEOTIDE SEQUENCE [LARGE SCALE GENOMIC DNA]</scope>
    <source>
        <strain evidence="5 6">WILCCON 0185</strain>
    </source>
</reference>
<dbReference type="RefSeq" id="WP_406770365.1">
    <property type="nucleotide sequence ID" value="NZ_JBJHZZ010000010.1"/>
</dbReference>
<keyword evidence="2 5" id="KW-0808">Transferase</keyword>
<keyword evidence="6" id="KW-1185">Reference proteome</keyword>
<comment type="similarity">
    <text evidence="1">Belongs to the phosphate acetyltransferase and butyryltransferase family.</text>
</comment>
<proteinExistence type="inferred from homology"/>
<dbReference type="PANTHER" id="PTHR43356:SF2">
    <property type="entry name" value="PHOSPHATE ACETYLTRANSFERASE"/>
    <property type="match status" value="1"/>
</dbReference>
<protein>
    <submittedName>
        <fullName evidence="5">Phosphate butyryltransferase</fullName>
        <ecNumber evidence="5">2.3.1.19</ecNumber>
    </submittedName>
</protein>
<dbReference type="GO" id="GO:0050182">
    <property type="term" value="F:phosphate butyryltransferase activity"/>
    <property type="evidence" value="ECO:0007669"/>
    <property type="project" value="UniProtKB-EC"/>
</dbReference>
<dbReference type="InterPro" id="IPR012147">
    <property type="entry name" value="P_Ac_Bu_trans"/>
</dbReference>
<dbReference type="PIRSF" id="PIRSF000428">
    <property type="entry name" value="P_Ac_trans"/>
    <property type="match status" value="1"/>
</dbReference>